<accession>A0ABC8RHU0</accession>
<reference evidence="1 2" key="1">
    <citation type="submission" date="2024-02" db="EMBL/GenBank/DDBJ databases">
        <authorList>
            <person name="Vignale AGUSTIN F."/>
            <person name="Sosa J E."/>
            <person name="Modenutti C."/>
        </authorList>
    </citation>
    <scope>NUCLEOTIDE SEQUENCE [LARGE SCALE GENOMIC DNA]</scope>
</reference>
<dbReference type="EMBL" id="CAUOFW020001400">
    <property type="protein sequence ID" value="CAK9144541.1"/>
    <property type="molecule type" value="Genomic_DNA"/>
</dbReference>
<sequence>CALKKQGISSCDSSFYIDHQFSLRIGSGILLDDESGLVRRTEPPDKEYFSDRGSYKSVDVSVGNDVVHRRVNSKDSAYSLQIWIL</sequence>
<dbReference type="Proteomes" id="UP001642360">
    <property type="component" value="Unassembled WGS sequence"/>
</dbReference>
<dbReference type="AlphaFoldDB" id="A0ABC8RHU0"/>
<feature type="non-terminal residue" evidence="1">
    <location>
        <position position="1"/>
    </location>
</feature>
<gene>
    <name evidence="1" type="ORF">ILEXP_LOCUS12290</name>
</gene>
<keyword evidence="2" id="KW-1185">Reference proteome</keyword>
<name>A0ABC8RHU0_9AQUA</name>
<organism evidence="1 2">
    <name type="scientific">Ilex paraguariensis</name>
    <name type="common">yerba mate</name>
    <dbReference type="NCBI Taxonomy" id="185542"/>
    <lineage>
        <taxon>Eukaryota</taxon>
        <taxon>Viridiplantae</taxon>
        <taxon>Streptophyta</taxon>
        <taxon>Embryophyta</taxon>
        <taxon>Tracheophyta</taxon>
        <taxon>Spermatophyta</taxon>
        <taxon>Magnoliopsida</taxon>
        <taxon>eudicotyledons</taxon>
        <taxon>Gunneridae</taxon>
        <taxon>Pentapetalae</taxon>
        <taxon>asterids</taxon>
        <taxon>campanulids</taxon>
        <taxon>Aquifoliales</taxon>
        <taxon>Aquifoliaceae</taxon>
        <taxon>Ilex</taxon>
    </lineage>
</organism>
<protein>
    <submittedName>
        <fullName evidence="1">Uncharacterized protein</fullName>
    </submittedName>
</protein>
<evidence type="ECO:0000313" key="1">
    <source>
        <dbReference type="EMBL" id="CAK9144541.1"/>
    </source>
</evidence>
<proteinExistence type="predicted"/>
<comment type="caution">
    <text evidence="1">The sequence shown here is derived from an EMBL/GenBank/DDBJ whole genome shotgun (WGS) entry which is preliminary data.</text>
</comment>
<evidence type="ECO:0000313" key="2">
    <source>
        <dbReference type="Proteomes" id="UP001642360"/>
    </source>
</evidence>